<proteinExistence type="inferred from homology"/>
<evidence type="ECO:0000256" key="1">
    <source>
        <dbReference type="ARBA" id="ARBA00023231"/>
    </source>
</evidence>
<dbReference type="Pfam" id="PF05082">
    <property type="entry name" value="Rop-like"/>
    <property type="match status" value="1"/>
</dbReference>
<keyword evidence="1" id="KW-0535">Nitrogen fixation</keyword>
<dbReference type="Proteomes" id="UP000001405">
    <property type="component" value="Chromosome"/>
</dbReference>
<comment type="similarity">
    <text evidence="2">Belongs to the UPF0437 family.</text>
</comment>
<dbReference type="PATRIC" id="fig|713887.8.peg.577"/>
<evidence type="ECO:0000313" key="4">
    <source>
        <dbReference type="Proteomes" id="UP000001405"/>
    </source>
</evidence>
<dbReference type="EMBL" id="CP001842">
    <property type="protein sequence ID" value="ACJ53718.1"/>
    <property type="molecule type" value="Genomic_DNA"/>
</dbReference>
<dbReference type="HOGENOM" id="CLU_2286303_0_0_3"/>
<evidence type="ECO:0000313" key="3">
    <source>
        <dbReference type="EMBL" id="ACJ53718.1"/>
    </source>
</evidence>
<organism evidence="4">
    <name type="scientific">Atelocyanobacterium thalassa (isolate ALOHA)</name>
    <dbReference type="NCBI Taxonomy" id="1453429"/>
    <lineage>
        <taxon>Bacteria</taxon>
        <taxon>Bacillati</taxon>
        <taxon>Cyanobacteriota</taxon>
        <taxon>Cyanophyceae</taxon>
        <taxon>Oscillatoriophycideae</taxon>
        <taxon>Chroococcales</taxon>
        <taxon>Aphanothecaceae</taxon>
        <taxon>Candidatus Atelocyanobacterium</taxon>
        <taxon>Candidatus Atelocyanobacterium thalassae</taxon>
    </lineage>
</organism>
<dbReference type="KEGG" id="cyu:UCYN_06200"/>
<dbReference type="InterPro" id="IPR007774">
    <property type="entry name" value="Put_N_fixation"/>
</dbReference>
<name>B7TB30_ATETH</name>
<dbReference type="OrthoDB" id="3216579at2"/>
<dbReference type="AlphaFoldDB" id="B7TB30"/>
<gene>
    <name evidence="3" type="ordered locus">UCYN_06200</name>
</gene>
<dbReference type="STRING" id="1453429.UCYN_06200"/>
<evidence type="ECO:0000256" key="2">
    <source>
        <dbReference type="ARBA" id="ARBA00044954"/>
    </source>
</evidence>
<accession>B7TB30</accession>
<dbReference type="Gene3D" id="1.10.287.660">
    <property type="entry name" value="Helix hairpin bin"/>
    <property type="match status" value="1"/>
</dbReference>
<sequence length="101" mass="11851">MFTFKLLILSNWLISYTLFYEENIVVNDNPTPTPDEIADLKKAVRKLNSRAGEMKMDLHDLAEGLPVDYELLVETAKRTYDIFNDLDQLKRKLTSWEKNLK</sequence>
<protein>
    <submittedName>
        <fullName evidence="3">Uncharacterized conserved small protein containing a coiled-coil domain</fullName>
    </submittedName>
</protein>
<keyword evidence="4" id="KW-1185">Reference proteome</keyword>
<reference evidence="3 4" key="1">
    <citation type="journal article" date="2010" name="Nature">
        <title>Metabolic streamlining in an open-ocean nitrogen-fixing cyanobacterium.</title>
        <authorList>
            <person name="Tripp H.J."/>
            <person name="Bench S.R."/>
            <person name="Turk K.A."/>
            <person name="Foster R.A."/>
            <person name="Desany B.A."/>
            <person name="Niazi F."/>
            <person name="Affourtit J.P."/>
            <person name="Zehr J.P."/>
        </authorList>
    </citation>
    <scope>NUCLEOTIDE SEQUENCE [LARGE SCALE GENOMIC DNA]</scope>
    <source>
        <strain evidence="4">ALOHA</strain>
    </source>
</reference>
<dbReference type="InterPro" id="IPR029012">
    <property type="entry name" value="Helix_hairpin_bin_sf"/>
</dbReference>